<accession>A0ABN5PQE5</accession>
<name>A0ABN5PQE5_9ACTO</name>
<protein>
    <submittedName>
        <fullName evidence="2">Ribbon-helix-helix protein, CopG family</fullName>
    </submittedName>
</protein>
<dbReference type="InterPro" id="IPR010985">
    <property type="entry name" value="Ribbon_hlx_hlx"/>
</dbReference>
<dbReference type="CDD" id="cd22233">
    <property type="entry name" value="RHH_CopAso-like"/>
    <property type="match status" value="1"/>
</dbReference>
<evidence type="ECO:0000313" key="3">
    <source>
        <dbReference type="Proteomes" id="UP000273001"/>
    </source>
</evidence>
<organism evidence="2 3">
    <name type="scientific">Actinomyces lilanjuaniae</name>
    <dbReference type="NCBI Taxonomy" id="2321394"/>
    <lineage>
        <taxon>Bacteria</taxon>
        <taxon>Bacillati</taxon>
        <taxon>Actinomycetota</taxon>
        <taxon>Actinomycetes</taxon>
        <taxon>Actinomycetales</taxon>
        <taxon>Actinomycetaceae</taxon>
        <taxon>Actinomyces</taxon>
    </lineage>
</organism>
<dbReference type="InterPro" id="IPR002145">
    <property type="entry name" value="CopG"/>
</dbReference>
<dbReference type="EMBL" id="CP032514">
    <property type="protein sequence ID" value="AYD90615.1"/>
    <property type="molecule type" value="Genomic_DNA"/>
</dbReference>
<dbReference type="Proteomes" id="UP000273001">
    <property type="component" value="Chromosome"/>
</dbReference>
<gene>
    <name evidence="2" type="ORF">D5R93_12500</name>
</gene>
<proteinExistence type="predicted"/>
<keyword evidence="3" id="KW-1185">Reference proteome</keyword>
<dbReference type="Pfam" id="PF01402">
    <property type="entry name" value="RHH_1"/>
    <property type="match status" value="1"/>
</dbReference>
<evidence type="ECO:0000313" key="2">
    <source>
        <dbReference type="EMBL" id="AYD90615.1"/>
    </source>
</evidence>
<feature type="domain" description="Ribbon-helix-helix protein CopG" evidence="1">
    <location>
        <begin position="5"/>
        <end position="42"/>
    </location>
</feature>
<reference evidence="2 3" key="1">
    <citation type="submission" date="2018-09" db="EMBL/GenBank/DDBJ databases">
        <authorList>
            <person name="Li J."/>
        </authorList>
    </citation>
    <scope>NUCLEOTIDE SEQUENCE [LARGE SCALE GENOMIC DNA]</scope>
    <source>
        <strain evidence="2 3">2129</strain>
    </source>
</reference>
<sequence length="90" mass="9827">MSTSVLSLRLPDDLKDRLDRLSAQTGRPASFHVRQALTERLDHLEDMYALAARAEAARSGQATTFSLAEVAHDLGITLGPVSDDVLEDLH</sequence>
<dbReference type="SUPFAM" id="SSF47598">
    <property type="entry name" value="Ribbon-helix-helix"/>
    <property type="match status" value="1"/>
</dbReference>
<evidence type="ECO:0000259" key="1">
    <source>
        <dbReference type="Pfam" id="PF01402"/>
    </source>
</evidence>
<dbReference type="RefSeq" id="WP_120205535.1">
    <property type="nucleotide sequence ID" value="NZ_CP032514.1"/>
</dbReference>